<keyword evidence="7" id="KW-0862">Zinc</keyword>
<comment type="similarity">
    <text evidence="12">Belongs to the ROK (NagC/XylR) family. NagK subfamily.</text>
</comment>
<evidence type="ECO:0000256" key="1">
    <source>
        <dbReference type="ARBA" id="ARBA00012122"/>
    </source>
</evidence>
<dbReference type="GO" id="GO:0005524">
    <property type="term" value="F:ATP binding"/>
    <property type="evidence" value="ECO:0007669"/>
    <property type="project" value="UniProtKB-KW"/>
</dbReference>
<keyword evidence="8" id="KW-0067">ATP-binding</keyword>
<keyword evidence="15" id="KW-1185">Reference proteome</keyword>
<evidence type="ECO:0000256" key="9">
    <source>
        <dbReference type="ARBA" id="ARBA00023277"/>
    </source>
</evidence>
<gene>
    <name evidence="14" type="ORF">SAMN02982996_01028</name>
</gene>
<evidence type="ECO:0000256" key="3">
    <source>
        <dbReference type="ARBA" id="ARBA00022679"/>
    </source>
</evidence>
<dbReference type="AlphaFoldDB" id="A0A1H3YKH7"/>
<dbReference type="GO" id="GO:0046872">
    <property type="term" value="F:metal ion binding"/>
    <property type="evidence" value="ECO:0007669"/>
    <property type="project" value="UniProtKB-KW"/>
</dbReference>
<dbReference type="InterPro" id="IPR000600">
    <property type="entry name" value="ROK"/>
</dbReference>
<evidence type="ECO:0000256" key="13">
    <source>
        <dbReference type="ARBA" id="ARBA00049065"/>
    </source>
</evidence>
<evidence type="ECO:0000313" key="15">
    <source>
        <dbReference type="Proteomes" id="UP000187280"/>
    </source>
</evidence>
<evidence type="ECO:0000256" key="12">
    <source>
        <dbReference type="ARBA" id="ARBA00038116"/>
    </source>
</evidence>
<evidence type="ECO:0000256" key="5">
    <source>
        <dbReference type="ARBA" id="ARBA00022741"/>
    </source>
</evidence>
<evidence type="ECO:0000313" key="14">
    <source>
        <dbReference type="EMBL" id="SEA12119.1"/>
    </source>
</evidence>
<evidence type="ECO:0000256" key="8">
    <source>
        <dbReference type="ARBA" id="ARBA00022840"/>
    </source>
</evidence>
<name>A0A1H3YKH7_9GAMM</name>
<dbReference type="GeneID" id="97763942"/>
<dbReference type="Proteomes" id="UP000187280">
    <property type="component" value="Unassembled WGS sequence"/>
</dbReference>
<keyword evidence="5" id="KW-0547">Nucleotide-binding</keyword>
<dbReference type="EMBL" id="FNQS01000002">
    <property type="protein sequence ID" value="SEA12119.1"/>
    <property type="molecule type" value="Genomic_DNA"/>
</dbReference>
<dbReference type="GO" id="GO:0045127">
    <property type="term" value="F:N-acetylglucosamine kinase activity"/>
    <property type="evidence" value="ECO:0007669"/>
    <property type="project" value="UniProtKB-EC"/>
</dbReference>
<proteinExistence type="inferred from homology"/>
<dbReference type="RefSeq" id="WP_026742709.1">
    <property type="nucleotide sequence ID" value="NZ_FNQS01000002.1"/>
</dbReference>
<dbReference type="Pfam" id="PF00480">
    <property type="entry name" value="ROK"/>
    <property type="match status" value="1"/>
</dbReference>
<dbReference type="Gene3D" id="3.30.420.40">
    <property type="match status" value="2"/>
</dbReference>
<keyword evidence="3" id="KW-0808">Transferase</keyword>
<dbReference type="STRING" id="71657.SAMN02982996_01028"/>
<dbReference type="InterPro" id="IPR049874">
    <property type="entry name" value="ROK_cs"/>
</dbReference>
<evidence type="ECO:0000256" key="11">
    <source>
        <dbReference type="ARBA" id="ARBA00037880"/>
    </source>
</evidence>
<evidence type="ECO:0000256" key="2">
    <source>
        <dbReference type="ARBA" id="ARBA00014974"/>
    </source>
</evidence>
<dbReference type="PANTHER" id="PTHR18964:SF162">
    <property type="entry name" value="N-ACETYL-D-GLUCOSAMINE KINASE"/>
    <property type="match status" value="1"/>
</dbReference>
<sequence length="304" mass="32911">MYYGFDIGGTKIEIGVFDADWRPVWQKRVATPRDDYGQLLTTLKLLTEEADAVAGTSGSIGIGVPGLYEQDAGTLFTANLPSAMGRPLRQDLTRLLQRDIRISNDANCFALSEAHHADFRRYPVIIGLILGTGVGGGLIVNGHPVNGANGITGEFGHTRLPVDALDILGWELCRAPCGCGRKGCVENYISGRGFERLYQHDYSLALPATKIIQRYYAGDPQAQIHVERYVTLLAACLGSLLTSLDPNLLVLGGGLSNFDAIYSLLPRYLPNFLLPTARLPSIEKARYGDAGGVRGAALLHLLEL</sequence>
<dbReference type="CDD" id="cd24057">
    <property type="entry name" value="ASKHA_NBD_ROK_NAGK"/>
    <property type="match status" value="1"/>
</dbReference>
<dbReference type="EC" id="2.7.1.59" evidence="1"/>
<dbReference type="eggNOG" id="COG1940">
    <property type="taxonomic scope" value="Bacteria"/>
</dbReference>
<dbReference type="NCBIfam" id="NF009835">
    <property type="entry name" value="PRK13310.1"/>
    <property type="match status" value="1"/>
</dbReference>
<comment type="catalytic activity">
    <reaction evidence="13">
        <text>N-acetyl-D-glucosamine + ATP = N-acetyl-D-glucosamine 6-phosphate + ADP + H(+)</text>
        <dbReference type="Rhea" id="RHEA:17417"/>
        <dbReference type="ChEBI" id="CHEBI:15378"/>
        <dbReference type="ChEBI" id="CHEBI:30616"/>
        <dbReference type="ChEBI" id="CHEBI:57513"/>
        <dbReference type="ChEBI" id="CHEBI:456216"/>
        <dbReference type="ChEBI" id="CHEBI:506227"/>
        <dbReference type="EC" id="2.7.1.59"/>
    </reaction>
</comment>
<dbReference type="SUPFAM" id="SSF53067">
    <property type="entry name" value="Actin-like ATPase domain"/>
    <property type="match status" value="1"/>
</dbReference>
<comment type="pathway">
    <text evidence="11">Cell wall biogenesis; peptidoglycan recycling.</text>
</comment>
<evidence type="ECO:0000256" key="7">
    <source>
        <dbReference type="ARBA" id="ARBA00022833"/>
    </source>
</evidence>
<protein>
    <recommendedName>
        <fullName evidence="2">N-acetyl-D-glucosamine kinase</fullName>
        <ecNumber evidence="1">2.7.1.59</ecNumber>
    </recommendedName>
    <alternativeName>
        <fullName evidence="10">GlcNAc kinase</fullName>
    </alternativeName>
</protein>
<evidence type="ECO:0000256" key="4">
    <source>
        <dbReference type="ARBA" id="ARBA00022723"/>
    </source>
</evidence>
<accession>A0A1H3YKH7</accession>
<keyword evidence="4" id="KW-0479">Metal-binding</keyword>
<dbReference type="PROSITE" id="PS01125">
    <property type="entry name" value="ROK"/>
    <property type="match status" value="1"/>
</dbReference>
<keyword evidence="6 14" id="KW-0418">Kinase</keyword>
<keyword evidence="9" id="KW-0119">Carbohydrate metabolism</keyword>
<evidence type="ECO:0000256" key="10">
    <source>
        <dbReference type="ARBA" id="ARBA00031123"/>
    </source>
</evidence>
<reference evidence="14 15" key="1">
    <citation type="submission" date="2016-10" db="EMBL/GenBank/DDBJ databases">
        <authorList>
            <person name="de Groot N.N."/>
        </authorList>
    </citation>
    <scope>NUCLEOTIDE SEQUENCE [LARGE SCALE GENOMIC DNA]</scope>
    <source>
        <strain evidence="14 15">ATCC 29281</strain>
    </source>
</reference>
<evidence type="ECO:0000256" key="6">
    <source>
        <dbReference type="ARBA" id="ARBA00022777"/>
    </source>
</evidence>
<organism evidence="14 15">
    <name type="scientific">Lonsdalea quercina</name>
    <dbReference type="NCBI Taxonomy" id="71657"/>
    <lineage>
        <taxon>Bacteria</taxon>
        <taxon>Pseudomonadati</taxon>
        <taxon>Pseudomonadota</taxon>
        <taxon>Gammaproteobacteria</taxon>
        <taxon>Enterobacterales</taxon>
        <taxon>Pectobacteriaceae</taxon>
        <taxon>Lonsdalea</taxon>
    </lineage>
</organism>
<dbReference type="InterPro" id="IPR043129">
    <property type="entry name" value="ATPase_NBD"/>
</dbReference>
<dbReference type="PANTHER" id="PTHR18964">
    <property type="entry name" value="ROK (REPRESSOR, ORF, KINASE) FAMILY"/>
    <property type="match status" value="1"/>
</dbReference>